<evidence type="ECO:0000256" key="9">
    <source>
        <dbReference type="SAM" id="SignalP"/>
    </source>
</evidence>
<dbReference type="EMBL" id="NNAY01002026">
    <property type="protein sequence ID" value="OXU22275.1"/>
    <property type="molecule type" value="Genomic_DNA"/>
</dbReference>
<proteinExistence type="inferred from homology"/>
<feature type="chain" id="PRO_5012195521" description="phospholipase A1" evidence="9">
    <location>
        <begin position="22"/>
        <end position="425"/>
    </location>
</feature>
<dbReference type="InterPro" id="IPR013818">
    <property type="entry name" value="Lipase"/>
</dbReference>
<keyword evidence="6" id="KW-0378">Hydrolase</keyword>
<dbReference type="Gene3D" id="3.40.50.1820">
    <property type="entry name" value="alpha/beta hydrolase"/>
    <property type="match status" value="1"/>
</dbReference>
<evidence type="ECO:0000256" key="5">
    <source>
        <dbReference type="ARBA" id="ARBA00022525"/>
    </source>
</evidence>
<evidence type="ECO:0000256" key="3">
    <source>
        <dbReference type="ARBA" id="ARBA00010701"/>
    </source>
</evidence>
<reference evidence="11 12" key="1">
    <citation type="journal article" date="2017" name="Curr. Biol.">
        <title>The Evolution of Venom by Co-option of Single-Copy Genes.</title>
        <authorList>
            <person name="Martinson E.O."/>
            <person name="Mrinalini"/>
            <person name="Kelkar Y.D."/>
            <person name="Chang C.H."/>
            <person name="Werren J.H."/>
        </authorList>
    </citation>
    <scope>NUCLEOTIDE SEQUENCE [LARGE SCALE GENOMIC DNA]</scope>
    <source>
        <strain evidence="11 12">Alberta</strain>
        <tissue evidence="11">Whole body</tissue>
    </source>
</reference>
<evidence type="ECO:0000313" key="11">
    <source>
        <dbReference type="EMBL" id="OXU22275.1"/>
    </source>
</evidence>
<dbReference type="GO" id="GO:0016042">
    <property type="term" value="P:lipid catabolic process"/>
    <property type="evidence" value="ECO:0007669"/>
    <property type="project" value="TreeGrafter"/>
</dbReference>
<gene>
    <name evidence="11" type="ORF">TSAR_015450</name>
</gene>
<evidence type="ECO:0000256" key="8">
    <source>
        <dbReference type="RuleBase" id="RU004262"/>
    </source>
</evidence>
<protein>
    <recommendedName>
        <fullName evidence="4">phospholipase A1</fullName>
        <ecNumber evidence="4">3.1.1.32</ecNumber>
    </recommendedName>
</protein>
<keyword evidence="9" id="KW-0732">Signal</keyword>
<keyword evidence="12" id="KW-1185">Reference proteome</keyword>
<dbReference type="PRINTS" id="PR00821">
    <property type="entry name" value="TAGLIPASE"/>
</dbReference>
<evidence type="ECO:0000256" key="4">
    <source>
        <dbReference type="ARBA" id="ARBA00013179"/>
    </source>
</evidence>
<dbReference type="AlphaFoldDB" id="A0A232EVB3"/>
<evidence type="ECO:0000256" key="7">
    <source>
        <dbReference type="ARBA" id="ARBA00023157"/>
    </source>
</evidence>
<keyword evidence="7" id="KW-1015">Disulfide bond</keyword>
<evidence type="ECO:0000313" key="12">
    <source>
        <dbReference type="Proteomes" id="UP000215335"/>
    </source>
</evidence>
<dbReference type="GO" id="GO:0008970">
    <property type="term" value="F:phospholipase A1 activity"/>
    <property type="evidence" value="ECO:0007669"/>
    <property type="project" value="UniProtKB-EC"/>
</dbReference>
<dbReference type="STRING" id="543379.A0A232EVB3"/>
<sequence>MKPVLLIFLVTLLYSAKDVRSFQISCADLKSVVVIGQAFLAFSNSGTDDVPVRYYLSTAKHRQSVEIASFDWSGLETGEFDASKKTFIVIHGFKSGGQKSWVLLLKDKIIDATQANVILIDWSEGSNKKNYVNAARNTQLTTNRIFNFLQQMRIAVNRLNKTGEIQWNHLNFIGHSLGAQVSGQTAHLLKEDNFWKIDRITGLDPARPCFTNVDPSVRLDRDDADFVDIIHTQTGTGGSVDGLGLKESIGHMDFYINGGIEQPACVSKTLKWDNMICSHKLAYKYFTDGIIDALMGYPCPLQSYSWNGTYVHAQRILSDKLNGVSCSDCPHIGLDASKSNKRGIFFVVTGNNEPYCQVGDDDLKNVITVIRKLKRHGLVSTSDSIDYHEDESDPLAALYNSAHALKFENLTLAYLFTILVFIFRH</sequence>
<dbReference type="PANTHER" id="PTHR11610">
    <property type="entry name" value="LIPASE"/>
    <property type="match status" value="1"/>
</dbReference>
<dbReference type="OrthoDB" id="199913at2759"/>
<evidence type="ECO:0000256" key="6">
    <source>
        <dbReference type="ARBA" id="ARBA00022801"/>
    </source>
</evidence>
<organism evidence="11 12">
    <name type="scientific">Trichomalopsis sarcophagae</name>
    <dbReference type="NCBI Taxonomy" id="543379"/>
    <lineage>
        <taxon>Eukaryota</taxon>
        <taxon>Metazoa</taxon>
        <taxon>Ecdysozoa</taxon>
        <taxon>Arthropoda</taxon>
        <taxon>Hexapoda</taxon>
        <taxon>Insecta</taxon>
        <taxon>Pterygota</taxon>
        <taxon>Neoptera</taxon>
        <taxon>Endopterygota</taxon>
        <taxon>Hymenoptera</taxon>
        <taxon>Apocrita</taxon>
        <taxon>Proctotrupomorpha</taxon>
        <taxon>Chalcidoidea</taxon>
        <taxon>Pteromalidae</taxon>
        <taxon>Pteromalinae</taxon>
        <taxon>Trichomalopsis</taxon>
    </lineage>
</organism>
<comment type="catalytic activity">
    <reaction evidence="1">
        <text>a 1,2-diacyl-sn-glycero-3-phosphocholine + H2O = a 2-acyl-sn-glycero-3-phosphocholine + a fatty acid + H(+)</text>
        <dbReference type="Rhea" id="RHEA:18689"/>
        <dbReference type="ChEBI" id="CHEBI:15377"/>
        <dbReference type="ChEBI" id="CHEBI:15378"/>
        <dbReference type="ChEBI" id="CHEBI:28868"/>
        <dbReference type="ChEBI" id="CHEBI:57643"/>
        <dbReference type="ChEBI" id="CHEBI:57875"/>
        <dbReference type="EC" id="3.1.1.32"/>
    </reaction>
</comment>
<feature type="signal peptide" evidence="9">
    <location>
        <begin position="1"/>
        <end position="21"/>
    </location>
</feature>
<dbReference type="Proteomes" id="UP000215335">
    <property type="component" value="Unassembled WGS sequence"/>
</dbReference>
<dbReference type="PANTHER" id="PTHR11610:SF173">
    <property type="entry name" value="LIPASE DOMAIN-CONTAINING PROTEIN-RELATED"/>
    <property type="match status" value="1"/>
</dbReference>
<dbReference type="InterPro" id="IPR000734">
    <property type="entry name" value="TAG_lipase"/>
</dbReference>
<dbReference type="SUPFAM" id="SSF53474">
    <property type="entry name" value="alpha/beta-Hydrolases"/>
    <property type="match status" value="1"/>
</dbReference>
<keyword evidence="5" id="KW-0964">Secreted</keyword>
<comment type="similarity">
    <text evidence="3 8">Belongs to the AB hydrolase superfamily. Lipase family.</text>
</comment>
<evidence type="ECO:0000256" key="1">
    <source>
        <dbReference type="ARBA" id="ARBA00000111"/>
    </source>
</evidence>
<evidence type="ECO:0000259" key="10">
    <source>
        <dbReference type="Pfam" id="PF00151"/>
    </source>
</evidence>
<dbReference type="EC" id="3.1.1.32" evidence="4"/>
<comment type="subcellular location">
    <subcellularLocation>
        <location evidence="2">Secreted</location>
    </subcellularLocation>
</comment>
<evidence type="ECO:0000256" key="2">
    <source>
        <dbReference type="ARBA" id="ARBA00004613"/>
    </source>
</evidence>
<feature type="domain" description="Lipase" evidence="10">
    <location>
        <begin position="46"/>
        <end position="355"/>
    </location>
</feature>
<dbReference type="InterPro" id="IPR029058">
    <property type="entry name" value="AB_hydrolase_fold"/>
</dbReference>
<dbReference type="Pfam" id="PF00151">
    <property type="entry name" value="Lipase"/>
    <property type="match status" value="1"/>
</dbReference>
<name>A0A232EVB3_9HYME</name>
<accession>A0A232EVB3</accession>
<comment type="caution">
    <text evidence="11">The sequence shown here is derived from an EMBL/GenBank/DDBJ whole genome shotgun (WGS) entry which is preliminary data.</text>
</comment>
<dbReference type="GO" id="GO:0005615">
    <property type="term" value="C:extracellular space"/>
    <property type="evidence" value="ECO:0007669"/>
    <property type="project" value="TreeGrafter"/>
</dbReference>